<dbReference type="Proteomes" id="UP000283895">
    <property type="component" value="Unassembled WGS sequence"/>
</dbReference>
<evidence type="ECO:0008006" key="9">
    <source>
        <dbReference type="Google" id="ProtNLM"/>
    </source>
</evidence>
<evidence type="ECO:0000256" key="3">
    <source>
        <dbReference type="ARBA" id="ARBA00022989"/>
    </source>
</evidence>
<organism evidence="7 8">
    <name type="scientific">Cytospora schulzeri</name>
    <dbReference type="NCBI Taxonomy" id="448051"/>
    <lineage>
        <taxon>Eukaryota</taxon>
        <taxon>Fungi</taxon>
        <taxon>Dikarya</taxon>
        <taxon>Ascomycota</taxon>
        <taxon>Pezizomycotina</taxon>
        <taxon>Sordariomycetes</taxon>
        <taxon>Sordariomycetidae</taxon>
        <taxon>Diaporthales</taxon>
        <taxon>Cytosporaceae</taxon>
        <taxon>Cytospora</taxon>
    </lineage>
</organism>
<evidence type="ECO:0000313" key="8">
    <source>
        <dbReference type="Proteomes" id="UP000283895"/>
    </source>
</evidence>
<evidence type="ECO:0000256" key="2">
    <source>
        <dbReference type="ARBA" id="ARBA00022692"/>
    </source>
</evidence>
<evidence type="ECO:0000256" key="5">
    <source>
        <dbReference type="SAM" id="MobiDB-lite"/>
    </source>
</evidence>
<proteinExistence type="predicted"/>
<protein>
    <recommendedName>
        <fullName evidence="9">Sugar phosphate transporter domain-containing protein</fullName>
    </recommendedName>
</protein>
<keyword evidence="3 6" id="KW-1133">Transmembrane helix</keyword>
<dbReference type="InterPro" id="IPR007271">
    <property type="entry name" value="Nuc_sug_transpt"/>
</dbReference>
<dbReference type="GO" id="GO:0015165">
    <property type="term" value="F:pyrimidine nucleotide-sugar transmembrane transporter activity"/>
    <property type="evidence" value="ECO:0007669"/>
    <property type="project" value="InterPro"/>
</dbReference>
<feature type="region of interest" description="Disordered" evidence="5">
    <location>
        <begin position="391"/>
        <end position="425"/>
    </location>
</feature>
<evidence type="ECO:0000256" key="6">
    <source>
        <dbReference type="SAM" id="Phobius"/>
    </source>
</evidence>
<name>A0A423WW02_9PEZI</name>
<reference evidence="7 8" key="1">
    <citation type="submission" date="2015-09" db="EMBL/GenBank/DDBJ databases">
        <title>Host preference determinants of Valsa canker pathogens revealed by comparative genomics.</title>
        <authorList>
            <person name="Yin Z."/>
            <person name="Huang L."/>
        </authorList>
    </citation>
    <scope>NUCLEOTIDE SEQUENCE [LARGE SCALE GENOMIC DNA]</scope>
    <source>
        <strain evidence="7 8">03-1</strain>
    </source>
</reference>
<dbReference type="OrthoDB" id="408493at2759"/>
<keyword evidence="4 6" id="KW-0472">Membrane</keyword>
<dbReference type="GO" id="GO:0000139">
    <property type="term" value="C:Golgi membrane"/>
    <property type="evidence" value="ECO:0007669"/>
    <property type="project" value="InterPro"/>
</dbReference>
<evidence type="ECO:0000256" key="4">
    <source>
        <dbReference type="ARBA" id="ARBA00023136"/>
    </source>
</evidence>
<evidence type="ECO:0000256" key="1">
    <source>
        <dbReference type="ARBA" id="ARBA00004141"/>
    </source>
</evidence>
<gene>
    <name evidence="7" type="ORF">VMCG_03363</name>
</gene>
<feature type="transmembrane region" description="Helical" evidence="6">
    <location>
        <begin position="271"/>
        <end position="293"/>
    </location>
</feature>
<accession>A0A423WW02</accession>
<evidence type="ECO:0000313" key="7">
    <source>
        <dbReference type="EMBL" id="ROW07665.1"/>
    </source>
</evidence>
<feature type="transmembrane region" description="Helical" evidence="6">
    <location>
        <begin position="148"/>
        <end position="166"/>
    </location>
</feature>
<dbReference type="PANTHER" id="PTHR10231">
    <property type="entry name" value="NUCLEOTIDE-SUGAR TRANSMEMBRANE TRANSPORTER"/>
    <property type="match status" value="1"/>
</dbReference>
<comment type="subcellular location">
    <subcellularLocation>
        <location evidence="1">Membrane</location>
        <topology evidence="1">Multi-pass membrane protein</topology>
    </subcellularLocation>
</comment>
<keyword evidence="8" id="KW-1185">Reference proteome</keyword>
<comment type="caution">
    <text evidence="7">The sequence shown here is derived from an EMBL/GenBank/DDBJ whole genome shotgun (WGS) entry which is preliminary data.</text>
</comment>
<feature type="transmembrane region" description="Helical" evidence="6">
    <location>
        <begin position="120"/>
        <end position="141"/>
    </location>
</feature>
<feature type="compositionally biased region" description="Acidic residues" evidence="5">
    <location>
        <begin position="403"/>
        <end position="415"/>
    </location>
</feature>
<feature type="transmembrane region" description="Helical" evidence="6">
    <location>
        <begin position="217"/>
        <end position="237"/>
    </location>
</feature>
<dbReference type="EMBL" id="LKEA01000007">
    <property type="protein sequence ID" value="ROW07665.1"/>
    <property type="molecule type" value="Genomic_DNA"/>
</dbReference>
<feature type="transmembrane region" description="Helical" evidence="6">
    <location>
        <begin position="178"/>
        <end position="197"/>
    </location>
</feature>
<feature type="transmembrane region" description="Helical" evidence="6">
    <location>
        <begin position="36"/>
        <end position="59"/>
    </location>
</feature>
<dbReference type="AlphaFoldDB" id="A0A423WW02"/>
<keyword evidence="2 6" id="KW-0812">Transmembrane</keyword>
<feature type="transmembrane region" description="Helical" evidence="6">
    <location>
        <begin position="300"/>
        <end position="323"/>
    </location>
</feature>
<feature type="transmembrane region" description="Helical" evidence="6">
    <location>
        <begin position="93"/>
        <end position="114"/>
    </location>
</feature>
<sequence>MELPHLSLSNTLLLIYIISETSRENFAYYVFHTYPWVPASFISMMSEGSKLLLAVLFIWRDWSILPGEKNKKNNNQDLLPPTPPRQWNLDRNAFVYAIPAAFYLVNNLIYMSVLPYTSPNLLQVCILAKLPVTGILHHLAVRRQTNHYAWVSLACLSAGLLVFNFPTAWGQPQTVDSAAAATLMAPIAGGTIAVFSAMASIASERLIKAGDFWQSQVYLYSWGVILAIGSYPVMYALGLVKSHDDTTTTASSSSSSSSSLPVATQSNNHGAILGAAVLILLTASNGFLVAVMLKMKDNILKVVGTSASLVTIAMTQFLVWPALRSTNFTPLKVCGSGIVVISTWCYNFYNGKPWPMTTAAAAPTMAAAGGSAAAPEGFHAVPGCDNDVETGCRGSDEVRSENGSDDDLGEVDDVDGQGGAGEMTEAAPVVQKRAVLEPTATKVACCAMVVAFATVEIALASARDTR</sequence>
<dbReference type="Pfam" id="PF04142">
    <property type="entry name" value="Nuc_sug_transp"/>
    <property type="match status" value="1"/>
</dbReference>